<dbReference type="EMBL" id="ML976615">
    <property type="protein sequence ID" value="KAF1847200.1"/>
    <property type="molecule type" value="Genomic_DNA"/>
</dbReference>
<evidence type="ECO:0000256" key="1">
    <source>
        <dbReference type="SAM" id="MobiDB-lite"/>
    </source>
</evidence>
<protein>
    <submittedName>
        <fullName evidence="2">Uncharacterized protein</fullName>
    </submittedName>
</protein>
<keyword evidence="3" id="KW-1185">Reference proteome</keyword>
<dbReference type="OrthoDB" id="10684904at2759"/>
<feature type="compositionally biased region" description="Polar residues" evidence="1">
    <location>
        <begin position="7"/>
        <end position="19"/>
    </location>
</feature>
<proteinExistence type="predicted"/>
<evidence type="ECO:0000313" key="2">
    <source>
        <dbReference type="EMBL" id="KAF1847200.1"/>
    </source>
</evidence>
<feature type="region of interest" description="Disordered" evidence="1">
    <location>
        <begin position="295"/>
        <end position="325"/>
    </location>
</feature>
<dbReference type="RefSeq" id="XP_040789763.1">
    <property type="nucleotide sequence ID" value="XM_040931645.1"/>
</dbReference>
<feature type="compositionally biased region" description="Acidic residues" evidence="1">
    <location>
        <begin position="522"/>
        <end position="562"/>
    </location>
</feature>
<feature type="region of interest" description="Disordered" evidence="1">
    <location>
        <begin position="390"/>
        <end position="562"/>
    </location>
</feature>
<dbReference type="Proteomes" id="UP000800039">
    <property type="component" value="Unassembled WGS sequence"/>
</dbReference>
<dbReference type="GeneID" id="63848897"/>
<sequence length="562" mass="62008">MAPFQFTGLNQGNGPTTAFKTPPQLKMPSNVAQPPSFTPDPTALLRQEMRSGFAGLYKTMDEMKESNNKNAREFQSEIKRLSSTKKPAMSSFQFHRPQIVLELKTEEDLKRISEKPTQDILDDLHKRNQMYEGISGIRFAPQNKTLALNMRSYEDYADLDKRHFITDIVKGLQLSVQCSRMQGQYCVVLCGFRIDGIAPRDYEHHKELWASQTHLQIEKVEWWQGRLLWTFNSIKEAEKACRMSLNFGGAGADGRHRTEDPICEDRGVVNHRLECAMIAEKGPVWARGLNLPIEPEIPQCRPTNSRRRATRKNNKPETIPRFPEEMSEDLEFVGASTASGAQGESAEQDGSTATAPLVIGSQESAASDSDDSLRTPVRPAACRTHISYMMPQASQGQKRHRKAKNAVVASQGATRDAPAVFSSPASTADFEPPTRRRKVQASLSSVRNQANANTDTDSDVHPSASLSQIPAVERSAAVTTSIPTSSRPVTGDSAELPIHLSGASQAQMSAHGSARPEKSVTLEDDEDDEDEDDEGEDTSMEEGEGEAVDEGDDSESESESAR</sequence>
<name>A0A9P4GKD9_9PLEO</name>
<feature type="compositionally biased region" description="Basic residues" evidence="1">
    <location>
        <begin position="304"/>
        <end position="313"/>
    </location>
</feature>
<feature type="compositionally biased region" description="Polar residues" evidence="1">
    <location>
        <begin position="441"/>
        <end position="455"/>
    </location>
</feature>
<dbReference type="AlphaFoldDB" id="A0A9P4GKD9"/>
<reference evidence="2" key="1">
    <citation type="submission" date="2020-01" db="EMBL/GenBank/DDBJ databases">
        <authorList>
            <consortium name="DOE Joint Genome Institute"/>
            <person name="Haridas S."/>
            <person name="Albert R."/>
            <person name="Binder M."/>
            <person name="Bloem J."/>
            <person name="Labutti K."/>
            <person name="Salamov A."/>
            <person name="Andreopoulos B."/>
            <person name="Baker S.E."/>
            <person name="Barry K."/>
            <person name="Bills G."/>
            <person name="Bluhm B.H."/>
            <person name="Cannon C."/>
            <person name="Castanera R."/>
            <person name="Culley D.E."/>
            <person name="Daum C."/>
            <person name="Ezra D."/>
            <person name="Gonzalez J.B."/>
            <person name="Henrissat B."/>
            <person name="Kuo A."/>
            <person name="Liang C."/>
            <person name="Lipzen A."/>
            <person name="Lutzoni F."/>
            <person name="Magnuson J."/>
            <person name="Mondo S."/>
            <person name="Nolan M."/>
            <person name="Ohm R."/>
            <person name="Pangilinan J."/>
            <person name="Park H.-J."/>
            <person name="Ramirez L."/>
            <person name="Alfaro M."/>
            <person name="Sun H."/>
            <person name="Tritt A."/>
            <person name="Yoshinaga Y."/>
            <person name="Zwiers L.-H."/>
            <person name="Turgeon B.G."/>
            <person name="Goodwin S.B."/>
            <person name="Spatafora J.W."/>
            <person name="Crous P.W."/>
            <person name="Grigoriev I.V."/>
        </authorList>
    </citation>
    <scope>NUCLEOTIDE SEQUENCE</scope>
    <source>
        <strain evidence="2">CBS 394.84</strain>
    </source>
</reference>
<gene>
    <name evidence="2" type="ORF">K460DRAFT_352370</name>
</gene>
<organism evidence="2 3">
    <name type="scientific">Cucurbitaria berberidis CBS 394.84</name>
    <dbReference type="NCBI Taxonomy" id="1168544"/>
    <lineage>
        <taxon>Eukaryota</taxon>
        <taxon>Fungi</taxon>
        <taxon>Dikarya</taxon>
        <taxon>Ascomycota</taxon>
        <taxon>Pezizomycotina</taxon>
        <taxon>Dothideomycetes</taxon>
        <taxon>Pleosporomycetidae</taxon>
        <taxon>Pleosporales</taxon>
        <taxon>Pleosporineae</taxon>
        <taxon>Cucurbitariaceae</taxon>
        <taxon>Cucurbitaria</taxon>
    </lineage>
</organism>
<accession>A0A9P4GKD9</accession>
<comment type="caution">
    <text evidence="2">The sequence shown here is derived from an EMBL/GenBank/DDBJ whole genome shotgun (WGS) entry which is preliminary data.</text>
</comment>
<feature type="region of interest" description="Disordered" evidence="1">
    <location>
        <begin position="1"/>
        <end position="41"/>
    </location>
</feature>
<evidence type="ECO:0000313" key="3">
    <source>
        <dbReference type="Proteomes" id="UP000800039"/>
    </source>
</evidence>
<feature type="compositionally biased region" description="Polar residues" evidence="1">
    <location>
        <begin position="477"/>
        <end position="488"/>
    </location>
</feature>